<proteinExistence type="predicted"/>
<organism evidence="1 2">
    <name type="scientific">Alteromonas confluentis</name>
    <dbReference type="NCBI Taxonomy" id="1656094"/>
    <lineage>
        <taxon>Bacteria</taxon>
        <taxon>Pseudomonadati</taxon>
        <taxon>Pseudomonadota</taxon>
        <taxon>Gammaproteobacteria</taxon>
        <taxon>Alteromonadales</taxon>
        <taxon>Alteromonadaceae</taxon>
        <taxon>Alteromonas/Salinimonas group</taxon>
        <taxon>Alteromonas</taxon>
    </lineage>
</organism>
<evidence type="ECO:0000313" key="2">
    <source>
        <dbReference type="Proteomes" id="UP000175691"/>
    </source>
</evidence>
<dbReference type="RefSeq" id="WP_070126312.1">
    <property type="nucleotide sequence ID" value="NZ_MDHN01000033.1"/>
</dbReference>
<protein>
    <submittedName>
        <fullName evidence="1">Uncharacterized protein</fullName>
    </submittedName>
</protein>
<sequence length="231" mass="24498">MKFTVGILFACAFFVYQLYHHKLGVLMNKIKSFLSVLALSVGFSANAAIVELGGAEVGAFNIDASVASFEDFYALGTVNRYSTALPFAEENTAVFFVGQLNSSLALFGLFDAYSSAATDAGTAVFDYTFNQGTGAYTLIDDPREAVSGSQVSFEWNEFNGDGFVLELNPGNNIDLDAVLTGVTGLDNGFKFLSFDSNNQATDIALASGDFNLSVNVPEPTSIAIMGLSLLG</sequence>
<gene>
    <name evidence="1" type="ORF">BFC18_15905</name>
</gene>
<keyword evidence="2" id="KW-1185">Reference proteome</keyword>
<accession>A0A1E7Z8T8</accession>
<dbReference type="OrthoDB" id="9554276at2"/>
<dbReference type="AlphaFoldDB" id="A0A1E7Z8T8"/>
<dbReference type="EMBL" id="MDHN01000033">
    <property type="protein sequence ID" value="OFC69936.1"/>
    <property type="molecule type" value="Genomic_DNA"/>
</dbReference>
<comment type="caution">
    <text evidence="1">The sequence shown here is derived from an EMBL/GenBank/DDBJ whole genome shotgun (WGS) entry which is preliminary data.</text>
</comment>
<evidence type="ECO:0000313" key="1">
    <source>
        <dbReference type="EMBL" id="OFC69936.1"/>
    </source>
</evidence>
<name>A0A1E7Z8T8_9ALTE</name>
<dbReference type="Proteomes" id="UP000175691">
    <property type="component" value="Unassembled WGS sequence"/>
</dbReference>
<reference evidence="1 2" key="1">
    <citation type="submission" date="2016-08" db="EMBL/GenBank/DDBJ databases">
        <authorList>
            <person name="Seilhamer J.J."/>
        </authorList>
    </citation>
    <scope>NUCLEOTIDE SEQUENCE [LARGE SCALE GENOMIC DNA]</scope>
    <source>
        <strain evidence="1 2">KCTC 42603</strain>
    </source>
</reference>